<dbReference type="Proteomes" id="UP000183832">
    <property type="component" value="Unassembled WGS sequence"/>
</dbReference>
<evidence type="ECO:0000313" key="2">
    <source>
        <dbReference type="EMBL" id="CRL02514.1"/>
    </source>
</evidence>
<dbReference type="AlphaFoldDB" id="A0A1J1IS24"/>
<sequence>MIIKMLEFFNDTKNTVLKLFRKFSNSNIKSPEKNENKATQSKAQKHRSIKISHVKDINNIKRNPFDDIDNDFPSSQHRRRLILKNCIRKRLYNNYEKQVNCPHDDGMIFTDNKIYVSLAARKSSVTSSIVDRNFLENLSARIIYPSSQEHKMNGFLKNYDFNYESPKRTIERFKHQTLEYKMMAESLSGIFEKVKIPSTRISSNDHQHTSHRVEKFSSFGSKYHSPAIIDCTQGDFDDEEWENFLKLRKFEKEGPSSKNNSISLSDIENLNRLKKLIQSDTKNEYESQFNEEKYDNSFNEQLEQNTYAIFSTKYLQAEL</sequence>
<gene>
    <name evidence="2" type="ORF">CLUMA_CG015111</name>
</gene>
<evidence type="ECO:0000256" key="1">
    <source>
        <dbReference type="SAM" id="MobiDB-lite"/>
    </source>
</evidence>
<protein>
    <submittedName>
        <fullName evidence="2">CLUMA_CG015111, isoform A</fullName>
    </submittedName>
</protein>
<feature type="region of interest" description="Disordered" evidence="1">
    <location>
        <begin position="28"/>
        <end position="47"/>
    </location>
</feature>
<proteinExistence type="predicted"/>
<organism evidence="2 3">
    <name type="scientific">Clunio marinus</name>
    <dbReference type="NCBI Taxonomy" id="568069"/>
    <lineage>
        <taxon>Eukaryota</taxon>
        <taxon>Metazoa</taxon>
        <taxon>Ecdysozoa</taxon>
        <taxon>Arthropoda</taxon>
        <taxon>Hexapoda</taxon>
        <taxon>Insecta</taxon>
        <taxon>Pterygota</taxon>
        <taxon>Neoptera</taxon>
        <taxon>Endopterygota</taxon>
        <taxon>Diptera</taxon>
        <taxon>Nematocera</taxon>
        <taxon>Chironomoidea</taxon>
        <taxon>Chironomidae</taxon>
        <taxon>Clunio</taxon>
    </lineage>
</organism>
<dbReference type="OrthoDB" id="10461692at2759"/>
<evidence type="ECO:0000313" key="3">
    <source>
        <dbReference type="Proteomes" id="UP000183832"/>
    </source>
</evidence>
<dbReference type="EMBL" id="CVRI01000057">
    <property type="protein sequence ID" value="CRL02514.1"/>
    <property type="molecule type" value="Genomic_DNA"/>
</dbReference>
<reference evidence="2 3" key="1">
    <citation type="submission" date="2015-04" db="EMBL/GenBank/DDBJ databases">
        <authorList>
            <person name="Syromyatnikov M.Y."/>
            <person name="Popov V.N."/>
        </authorList>
    </citation>
    <scope>NUCLEOTIDE SEQUENCE [LARGE SCALE GENOMIC DNA]</scope>
</reference>
<accession>A0A1J1IS24</accession>
<keyword evidence="3" id="KW-1185">Reference proteome</keyword>
<name>A0A1J1IS24_9DIPT</name>